<comment type="similarity">
    <text evidence="4">Belongs to the ELP4 family.</text>
</comment>
<dbReference type="EMBL" id="MPUH01000414">
    <property type="protein sequence ID" value="OMJ80648.1"/>
    <property type="molecule type" value="Genomic_DNA"/>
</dbReference>
<keyword evidence="6" id="KW-0963">Cytoplasm</keyword>
<evidence type="ECO:0000256" key="4">
    <source>
        <dbReference type="ARBA" id="ARBA00007573"/>
    </source>
</evidence>
<dbReference type="GO" id="GO:0008023">
    <property type="term" value="C:transcription elongation factor complex"/>
    <property type="evidence" value="ECO:0007669"/>
    <property type="project" value="TreeGrafter"/>
</dbReference>
<name>A0A1R2BV22_9CILI</name>
<evidence type="ECO:0000256" key="7">
    <source>
        <dbReference type="ARBA" id="ARBA00022694"/>
    </source>
</evidence>
<proteinExistence type="inferred from homology"/>
<dbReference type="PANTHER" id="PTHR12896:SF1">
    <property type="entry name" value="ELONGATOR COMPLEX PROTEIN 4"/>
    <property type="match status" value="1"/>
</dbReference>
<dbReference type="Proteomes" id="UP000187209">
    <property type="component" value="Unassembled WGS sequence"/>
</dbReference>
<evidence type="ECO:0000313" key="10">
    <source>
        <dbReference type="Proteomes" id="UP000187209"/>
    </source>
</evidence>
<accession>A0A1R2BV22</accession>
<dbReference type="Gene3D" id="3.40.50.300">
    <property type="entry name" value="P-loop containing nucleotide triphosphate hydrolases"/>
    <property type="match status" value="1"/>
</dbReference>
<organism evidence="9 10">
    <name type="scientific">Stentor coeruleus</name>
    <dbReference type="NCBI Taxonomy" id="5963"/>
    <lineage>
        <taxon>Eukaryota</taxon>
        <taxon>Sar</taxon>
        <taxon>Alveolata</taxon>
        <taxon>Ciliophora</taxon>
        <taxon>Postciliodesmatophora</taxon>
        <taxon>Heterotrichea</taxon>
        <taxon>Heterotrichida</taxon>
        <taxon>Stentoridae</taxon>
        <taxon>Stentor</taxon>
    </lineage>
</organism>
<evidence type="ECO:0000313" key="9">
    <source>
        <dbReference type="EMBL" id="OMJ80648.1"/>
    </source>
</evidence>
<evidence type="ECO:0000256" key="6">
    <source>
        <dbReference type="ARBA" id="ARBA00022490"/>
    </source>
</evidence>
<keyword evidence="10" id="KW-1185">Reference proteome</keyword>
<comment type="caution">
    <text evidence="9">The sequence shown here is derived from an EMBL/GenBank/DDBJ whole genome shotgun (WGS) entry which is preliminary data.</text>
</comment>
<reference evidence="9 10" key="1">
    <citation type="submission" date="2016-11" db="EMBL/GenBank/DDBJ databases">
        <title>The macronuclear genome of Stentor coeruleus: a giant cell with tiny introns.</title>
        <authorList>
            <person name="Slabodnick M."/>
            <person name="Ruby J.G."/>
            <person name="Reiff S.B."/>
            <person name="Swart E.C."/>
            <person name="Gosai S."/>
            <person name="Prabakaran S."/>
            <person name="Witkowska E."/>
            <person name="Larue G.E."/>
            <person name="Fisher S."/>
            <person name="Freeman R.M."/>
            <person name="Gunawardena J."/>
            <person name="Chu W."/>
            <person name="Stover N.A."/>
            <person name="Gregory B.D."/>
            <person name="Nowacki M."/>
            <person name="Derisi J."/>
            <person name="Roy S.W."/>
            <person name="Marshall W.F."/>
            <person name="Sood P."/>
        </authorList>
    </citation>
    <scope>NUCLEOTIDE SEQUENCE [LARGE SCALE GENOMIC DNA]</scope>
    <source>
        <strain evidence="9">WM001</strain>
    </source>
</reference>
<dbReference type="GO" id="GO:0005737">
    <property type="term" value="C:cytoplasm"/>
    <property type="evidence" value="ECO:0007669"/>
    <property type="project" value="UniProtKB-SubCell"/>
</dbReference>
<dbReference type="Pfam" id="PF05625">
    <property type="entry name" value="PAXNEB"/>
    <property type="match status" value="2"/>
</dbReference>
<dbReference type="InterPro" id="IPR008728">
    <property type="entry name" value="Elongator_complex_protein_4"/>
</dbReference>
<evidence type="ECO:0000256" key="3">
    <source>
        <dbReference type="ARBA" id="ARBA00005043"/>
    </source>
</evidence>
<dbReference type="AlphaFoldDB" id="A0A1R2BV22"/>
<evidence type="ECO:0000256" key="1">
    <source>
        <dbReference type="ARBA" id="ARBA00004123"/>
    </source>
</evidence>
<protein>
    <recommendedName>
        <fullName evidence="5">Elongator complex protein 4</fullName>
    </recommendedName>
</protein>
<dbReference type="GO" id="GO:0033588">
    <property type="term" value="C:elongator holoenzyme complex"/>
    <property type="evidence" value="ECO:0007669"/>
    <property type="project" value="InterPro"/>
</dbReference>
<keyword evidence="8" id="KW-0539">Nucleus</keyword>
<gene>
    <name evidence="9" type="ORF">SteCoe_19023</name>
</gene>
<comment type="subcellular location">
    <subcellularLocation>
        <location evidence="2">Cytoplasm</location>
    </subcellularLocation>
    <subcellularLocation>
        <location evidence="1">Nucleus</location>
    </subcellularLocation>
</comment>
<dbReference type="GO" id="GO:0002098">
    <property type="term" value="P:tRNA wobble uridine modification"/>
    <property type="evidence" value="ECO:0007669"/>
    <property type="project" value="InterPro"/>
</dbReference>
<keyword evidence="7" id="KW-0819">tRNA processing</keyword>
<dbReference type="UniPathway" id="UPA00988"/>
<evidence type="ECO:0000256" key="5">
    <source>
        <dbReference type="ARBA" id="ARBA00020265"/>
    </source>
</evidence>
<comment type="pathway">
    <text evidence="3">tRNA modification; 5-methoxycarbonylmethyl-2-thiouridine-tRNA biosynthesis.</text>
</comment>
<sequence>MKRRHSRHNAQPKITKVRSGIPSFDQIINGGIPLGTIFLIEESSNEVVPTFVKAFLGEGAVSNDLLLSYSEADLNSEIPDIRRIGNTSIKSDFTVRYETFAKNSKVQEPYVIDLGTIKSDYQGFIQRTLNCTDEDFYHKLWVQVKNDLKFRYDQRTEDTISRVLIRSVFSDNWPQNSLSEIFEFFKAVKTLLRSKNAVLMITVPVVKLQDKLRDIVFQNSDLIVLNNIFGGGQNLKISIYKAPKSANVEENSVFTVAQSLGATIVRAL</sequence>
<evidence type="ECO:0000256" key="8">
    <source>
        <dbReference type="ARBA" id="ARBA00023242"/>
    </source>
</evidence>
<evidence type="ECO:0000256" key="2">
    <source>
        <dbReference type="ARBA" id="ARBA00004496"/>
    </source>
</evidence>
<dbReference type="InterPro" id="IPR027417">
    <property type="entry name" value="P-loop_NTPase"/>
</dbReference>
<dbReference type="PANTHER" id="PTHR12896">
    <property type="entry name" value="PAX6 NEIGHBOR PROTEIN PAXNEB"/>
    <property type="match status" value="1"/>
</dbReference>
<dbReference type="OrthoDB" id="310450at2759"/>